<evidence type="ECO:0000256" key="1">
    <source>
        <dbReference type="ARBA" id="ARBA00001771"/>
    </source>
</evidence>
<comment type="cofactor">
    <cofactor evidence="2 11">
        <name>Mg(2+)</name>
        <dbReference type="ChEBI" id="CHEBI:18420"/>
    </cofactor>
</comment>
<dbReference type="UniPathway" id="UPA00060">
    <property type="reaction ID" value="UER00139"/>
</dbReference>
<keyword evidence="5 11" id="KW-0479">Metal-binding</keyword>
<dbReference type="InterPro" id="IPR000417">
    <property type="entry name" value="Hyethyz_kinase"/>
</dbReference>
<dbReference type="Pfam" id="PF02110">
    <property type="entry name" value="HK"/>
    <property type="match status" value="1"/>
</dbReference>
<organism evidence="12 13">
    <name type="scientific">Legionella busanensis</name>
    <dbReference type="NCBI Taxonomy" id="190655"/>
    <lineage>
        <taxon>Bacteria</taxon>
        <taxon>Pseudomonadati</taxon>
        <taxon>Pseudomonadota</taxon>
        <taxon>Gammaproteobacteria</taxon>
        <taxon>Legionellales</taxon>
        <taxon>Legionellaceae</taxon>
        <taxon>Legionella</taxon>
    </lineage>
</organism>
<dbReference type="Proteomes" id="UP000254794">
    <property type="component" value="Unassembled WGS sequence"/>
</dbReference>
<sequence length="260" mass="27889">MQYEAVHMMVKRIKERRPLILNITNQVTMEFVANGLLSLGASPIMTLAMAEMAALIHLADVVIINIGTLNDEFVALCDKACFVANELGKPIILDPVGAGASLYRTETCLHLLKHYQFSIIRGNASEIGALCNFNQITKGVDTSITTAEIIEAAKYLSVDKQTVIVISGQTDAVMQGDQVTLLHRGSDIMPLITGSGCLLTAVIGAFQAAHDNPYLAACAAVMFYGVCGELAAPVAEGPGSFKVNFLDALAKFPKRGDYHE</sequence>
<comment type="pathway">
    <text evidence="3 11">Cofactor biosynthesis; thiamine diphosphate biosynthesis; 4-methyl-5-(2-phosphoethyl)-thiazole from 5-(2-hydroxyethyl)-4-methylthiazole: step 1/1.</text>
</comment>
<dbReference type="AlphaFoldDB" id="A0A378JID7"/>
<evidence type="ECO:0000256" key="2">
    <source>
        <dbReference type="ARBA" id="ARBA00001946"/>
    </source>
</evidence>
<evidence type="ECO:0000256" key="10">
    <source>
        <dbReference type="ARBA" id="ARBA00022977"/>
    </source>
</evidence>
<evidence type="ECO:0000256" key="7">
    <source>
        <dbReference type="ARBA" id="ARBA00022777"/>
    </source>
</evidence>
<comment type="catalytic activity">
    <reaction evidence="1 11">
        <text>5-(2-hydroxyethyl)-4-methylthiazole + ATP = 4-methyl-5-(2-phosphooxyethyl)-thiazole + ADP + H(+)</text>
        <dbReference type="Rhea" id="RHEA:24212"/>
        <dbReference type="ChEBI" id="CHEBI:15378"/>
        <dbReference type="ChEBI" id="CHEBI:17957"/>
        <dbReference type="ChEBI" id="CHEBI:30616"/>
        <dbReference type="ChEBI" id="CHEBI:58296"/>
        <dbReference type="ChEBI" id="CHEBI:456216"/>
        <dbReference type="EC" id="2.7.1.50"/>
    </reaction>
</comment>
<keyword evidence="10 11" id="KW-0784">Thiamine biosynthesis</keyword>
<dbReference type="GO" id="GO:0009229">
    <property type="term" value="P:thiamine diphosphate biosynthetic process"/>
    <property type="evidence" value="ECO:0007669"/>
    <property type="project" value="UniProtKB-UniRule"/>
</dbReference>
<name>A0A378JID7_9GAMM</name>
<dbReference type="InterPro" id="IPR029056">
    <property type="entry name" value="Ribokinase-like"/>
</dbReference>
<dbReference type="Gene3D" id="3.40.1190.20">
    <property type="match status" value="1"/>
</dbReference>
<comment type="function">
    <text evidence="11">Catalyzes the phosphorylation of the hydroxyl group of 4-methyl-5-beta-hydroxyethylthiazole (THZ).</text>
</comment>
<dbReference type="SUPFAM" id="SSF53613">
    <property type="entry name" value="Ribokinase-like"/>
    <property type="match status" value="1"/>
</dbReference>
<evidence type="ECO:0000256" key="4">
    <source>
        <dbReference type="ARBA" id="ARBA00022679"/>
    </source>
</evidence>
<dbReference type="PIRSF" id="PIRSF000513">
    <property type="entry name" value="Thz_kinase"/>
    <property type="match status" value="1"/>
</dbReference>
<dbReference type="GO" id="GO:0000287">
    <property type="term" value="F:magnesium ion binding"/>
    <property type="evidence" value="ECO:0007669"/>
    <property type="project" value="UniProtKB-UniRule"/>
</dbReference>
<dbReference type="GO" id="GO:0004417">
    <property type="term" value="F:hydroxyethylthiazole kinase activity"/>
    <property type="evidence" value="ECO:0007669"/>
    <property type="project" value="UniProtKB-UniRule"/>
</dbReference>
<dbReference type="GO" id="GO:0005524">
    <property type="term" value="F:ATP binding"/>
    <property type="evidence" value="ECO:0007669"/>
    <property type="project" value="UniProtKB-UniRule"/>
</dbReference>
<dbReference type="NCBIfam" id="TIGR00694">
    <property type="entry name" value="thiM"/>
    <property type="match status" value="1"/>
</dbReference>
<dbReference type="NCBIfam" id="NF006830">
    <property type="entry name" value="PRK09355.1"/>
    <property type="match status" value="1"/>
</dbReference>
<keyword evidence="7 11" id="KW-0418">Kinase</keyword>
<keyword evidence="4 11" id="KW-0808">Transferase</keyword>
<evidence type="ECO:0000313" key="12">
    <source>
        <dbReference type="EMBL" id="STX51076.1"/>
    </source>
</evidence>
<evidence type="ECO:0000256" key="5">
    <source>
        <dbReference type="ARBA" id="ARBA00022723"/>
    </source>
</evidence>
<dbReference type="RefSeq" id="WP_115330737.1">
    <property type="nucleotide sequence ID" value="NZ_CAAAHP010000001.1"/>
</dbReference>
<protein>
    <recommendedName>
        <fullName evidence="11">Hydroxyethylthiazole kinase</fullName>
        <ecNumber evidence="11">2.7.1.50</ecNumber>
    </recommendedName>
    <alternativeName>
        <fullName evidence="11">4-methyl-5-beta-hydroxyethylthiazole kinase</fullName>
        <shortName evidence="11">TH kinase</shortName>
        <shortName evidence="11">Thz kinase</shortName>
    </alternativeName>
</protein>
<feature type="binding site" evidence="11">
    <location>
        <position position="121"/>
    </location>
    <ligand>
        <name>ATP</name>
        <dbReference type="ChEBI" id="CHEBI:30616"/>
    </ligand>
</feature>
<keyword evidence="8 11" id="KW-0067">ATP-binding</keyword>
<dbReference type="EMBL" id="UGOD01000001">
    <property type="protein sequence ID" value="STX51076.1"/>
    <property type="molecule type" value="Genomic_DNA"/>
</dbReference>
<comment type="similarity">
    <text evidence="11">Belongs to the Thz kinase family.</text>
</comment>
<dbReference type="PRINTS" id="PR01099">
    <property type="entry name" value="HYETHTZKNASE"/>
</dbReference>
<dbReference type="CDD" id="cd01170">
    <property type="entry name" value="THZ_kinase"/>
    <property type="match status" value="1"/>
</dbReference>
<evidence type="ECO:0000256" key="9">
    <source>
        <dbReference type="ARBA" id="ARBA00022842"/>
    </source>
</evidence>
<evidence type="ECO:0000313" key="13">
    <source>
        <dbReference type="Proteomes" id="UP000254794"/>
    </source>
</evidence>
<reference evidence="12 13" key="1">
    <citation type="submission" date="2018-06" db="EMBL/GenBank/DDBJ databases">
        <authorList>
            <consortium name="Pathogen Informatics"/>
            <person name="Doyle S."/>
        </authorList>
    </citation>
    <scope>NUCLEOTIDE SEQUENCE [LARGE SCALE GENOMIC DNA]</scope>
    <source>
        <strain evidence="12 13">NCTC13316</strain>
    </source>
</reference>
<dbReference type="OrthoDB" id="8909021at2"/>
<evidence type="ECO:0000256" key="6">
    <source>
        <dbReference type="ARBA" id="ARBA00022741"/>
    </source>
</evidence>
<evidence type="ECO:0000256" key="11">
    <source>
        <dbReference type="HAMAP-Rule" id="MF_00228"/>
    </source>
</evidence>
<evidence type="ECO:0000256" key="3">
    <source>
        <dbReference type="ARBA" id="ARBA00004868"/>
    </source>
</evidence>
<keyword evidence="9 11" id="KW-0460">Magnesium</keyword>
<keyword evidence="13" id="KW-1185">Reference proteome</keyword>
<feature type="binding site" evidence="11">
    <location>
        <position position="194"/>
    </location>
    <ligand>
        <name>substrate</name>
    </ligand>
</feature>
<proteinExistence type="inferred from homology"/>
<feature type="binding site" evidence="11">
    <location>
        <position position="167"/>
    </location>
    <ligand>
        <name>ATP</name>
        <dbReference type="ChEBI" id="CHEBI:30616"/>
    </ligand>
</feature>
<dbReference type="HAMAP" id="MF_00228">
    <property type="entry name" value="Thz_kinase"/>
    <property type="match status" value="1"/>
</dbReference>
<dbReference type="EC" id="2.7.1.50" evidence="11"/>
<dbReference type="GO" id="GO:0009228">
    <property type="term" value="P:thiamine biosynthetic process"/>
    <property type="evidence" value="ECO:0007669"/>
    <property type="project" value="UniProtKB-KW"/>
</dbReference>
<accession>A0A378JID7</accession>
<gene>
    <name evidence="11 12" type="primary">thiM</name>
    <name evidence="12" type="ORF">NCTC13316_01167</name>
</gene>
<feature type="binding site" evidence="11">
    <location>
        <position position="45"/>
    </location>
    <ligand>
        <name>substrate</name>
    </ligand>
</feature>
<evidence type="ECO:0000256" key="8">
    <source>
        <dbReference type="ARBA" id="ARBA00022840"/>
    </source>
</evidence>
<keyword evidence="6 11" id="KW-0547">Nucleotide-binding</keyword>